<dbReference type="SUPFAM" id="SSF58038">
    <property type="entry name" value="SNARE fusion complex"/>
    <property type="match status" value="1"/>
</dbReference>
<evidence type="ECO:0000256" key="3">
    <source>
        <dbReference type="ARBA" id="ARBA00022448"/>
    </source>
</evidence>
<dbReference type="PANTHER" id="PTHR15959:SF0">
    <property type="entry name" value="SYNTAXIN-18"/>
    <property type="match status" value="1"/>
</dbReference>
<comment type="similarity">
    <text evidence="2">Belongs to the syntaxin family.</text>
</comment>
<dbReference type="PROSITE" id="PS50192">
    <property type="entry name" value="T_SNARE"/>
    <property type="match status" value="1"/>
</dbReference>
<dbReference type="AlphaFoldDB" id="A0A9W9KNU5"/>
<keyword evidence="4" id="KW-0812">Transmembrane</keyword>
<evidence type="ECO:0000256" key="6">
    <source>
        <dbReference type="ARBA" id="ARBA00022989"/>
    </source>
</evidence>
<feature type="domain" description="T-SNARE coiled-coil homology" evidence="10">
    <location>
        <begin position="255"/>
        <end position="317"/>
    </location>
</feature>
<dbReference type="GO" id="GO:0031201">
    <property type="term" value="C:SNARE complex"/>
    <property type="evidence" value="ECO:0007669"/>
    <property type="project" value="TreeGrafter"/>
</dbReference>
<dbReference type="InterPro" id="IPR000727">
    <property type="entry name" value="T_SNARE_dom"/>
</dbReference>
<dbReference type="Gene3D" id="1.20.5.110">
    <property type="match status" value="1"/>
</dbReference>
<name>A0A9W9KNU5_9EURO</name>
<sequence length="345" mass="38095">MTDLTPTLNTLLLSRNAPSIPPPAPPTPSDEFLKEAHRINSHINSLITYLSSTRQAYLSTTKRTTEPLTDAQRDTIDASTALVLRDLASSIANLSDAESLRQKTSTQLLHKKYGHSGTGALLRRWAGGGEDEGKSEEQVDAEERERTLATVREGVLWFLRRGLEVVASVQKGMVEKRIERVREKEKSVLYKATKGGSSVSSSAVASRETELGKGPVADLKVAPDTAVLSESETREIEQLSAEQLQLFEEENDSMLKHYEDTLGKVQNAEKSLLEISSLQETLVTHLSTQEEYISQLVSDVDTTEENVGRGNRELKRATERKSPAQAVFWGTVGLCTSLVVWDLVF</sequence>
<reference evidence="11" key="2">
    <citation type="journal article" date="2023" name="IMA Fungus">
        <title>Comparative genomic study of the Penicillium genus elucidates a diverse pangenome and 15 lateral gene transfer events.</title>
        <authorList>
            <person name="Petersen C."/>
            <person name="Sorensen T."/>
            <person name="Nielsen M.R."/>
            <person name="Sondergaard T.E."/>
            <person name="Sorensen J.L."/>
            <person name="Fitzpatrick D.A."/>
            <person name="Frisvad J.C."/>
            <person name="Nielsen K.L."/>
        </authorList>
    </citation>
    <scope>NUCLEOTIDE SEQUENCE</scope>
    <source>
        <strain evidence="11">IBT 30761</strain>
    </source>
</reference>
<organism evidence="11 12">
    <name type="scientific">Penicillium argentinense</name>
    <dbReference type="NCBI Taxonomy" id="1131581"/>
    <lineage>
        <taxon>Eukaryota</taxon>
        <taxon>Fungi</taxon>
        <taxon>Dikarya</taxon>
        <taxon>Ascomycota</taxon>
        <taxon>Pezizomycotina</taxon>
        <taxon>Eurotiomycetes</taxon>
        <taxon>Eurotiomycetidae</taxon>
        <taxon>Eurotiales</taxon>
        <taxon>Aspergillaceae</taxon>
        <taxon>Penicillium</taxon>
    </lineage>
</organism>
<keyword evidence="6" id="KW-1133">Transmembrane helix</keyword>
<dbReference type="Proteomes" id="UP001149074">
    <property type="component" value="Unassembled WGS sequence"/>
</dbReference>
<evidence type="ECO:0000256" key="4">
    <source>
        <dbReference type="ARBA" id="ARBA00022692"/>
    </source>
</evidence>
<protein>
    <recommendedName>
        <fullName evidence="10">t-SNARE coiled-coil homology domain-containing protein</fullName>
    </recommendedName>
</protein>
<accession>A0A9W9KNU5</accession>
<evidence type="ECO:0000313" key="12">
    <source>
        <dbReference type="Proteomes" id="UP001149074"/>
    </source>
</evidence>
<dbReference type="EMBL" id="JAPQKI010000001">
    <property type="protein sequence ID" value="KAJ5112367.1"/>
    <property type="molecule type" value="Genomic_DNA"/>
</dbReference>
<keyword evidence="8" id="KW-0472">Membrane</keyword>
<dbReference type="InterPro" id="IPR019529">
    <property type="entry name" value="Syntaxin-18_N"/>
</dbReference>
<dbReference type="GO" id="GO:0005783">
    <property type="term" value="C:endoplasmic reticulum"/>
    <property type="evidence" value="ECO:0007669"/>
    <property type="project" value="TreeGrafter"/>
</dbReference>
<evidence type="ECO:0000256" key="7">
    <source>
        <dbReference type="ARBA" id="ARBA00023054"/>
    </source>
</evidence>
<evidence type="ECO:0000313" key="11">
    <source>
        <dbReference type="EMBL" id="KAJ5112367.1"/>
    </source>
</evidence>
<gene>
    <name evidence="11" type="ORF">N7532_000412</name>
</gene>
<evidence type="ECO:0000256" key="5">
    <source>
        <dbReference type="ARBA" id="ARBA00022927"/>
    </source>
</evidence>
<evidence type="ECO:0000256" key="2">
    <source>
        <dbReference type="ARBA" id="ARBA00009063"/>
    </source>
</evidence>
<comment type="caution">
    <text evidence="11">The sequence shown here is derived from an EMBL/GenBank/DDBJ whole genome shotgun (WGS) entry which is preliminary data.</text>
</comment>
<dbReference type="GO" id="GO:0015031">
    <property type="term" value="P:protein transport"/>
    <property type="evidence" value="ECO:0007669"/>
    <property type="project" value="UniProtKB-KW"/>
</dbReference>
<dbReference type="Pfam" id="PF10496">
    <property type="entry name" value="Syntaxin-18_N"/>
    <property type="match status" value="1"/>
</dbReference>
<dbReference type="RefSeq" id="XP_056480140.1">
    <property type="nucleotide sequence ID" value="XM_056612916.1"/>
</dbReference>
<keyword evidence="12" id="KW-1185">Reference proteome</keyword>
<feature type="region of interest" description="Disordered" evidence="9">
    <location>
        <begin position="121"/>
        <end position="142"/>
    </location>
</feature>
<reference evidence="11" key="1">
    <citation type="submission" date="2022-11" db="EMBL/GenBank/DDBJ databases">
        <authorList>
            <person name="Petersen C."/>
        </authorList>
    </citation>
    <scope>NUCLEOTIDE SEQUENCE</scope>
    <source>
        <strain evidence="11">IBT 30761</strain>
    </source>
</reference>
<comment type="subcellular location">
    <subcellularLocation>
        <location evidence="1">Membrane</location>
        <topology evidence="1">Single-pass type IV membrane protein</topology>
    </subcellularLocation>
</comment>
<proteinExistence type="inferred from homology"/>
<keyword evidence="3" id="KW-0813">Transport</keyword>
<evidence type="ECO:0000256" key="8">
    <source>
        <dbReference type="ARBA" id="ARBA00023136"/>
    </source>
</evidence>
<feature type="compositionally biased region" description="Basic and acidic residues" evidence="9">
    <location>
        <begin position="131"/>
        <end position="142"/>
    </location>
</feature>
<dbReference type="GO" id="GO:0006890">
    <property type="term" value="P:retrograde vesicle-mediated transport, Golgi to endoplasmic reticulum"/>
    <property type="evidence" value="ECO:0007669"/>
    <property type="project" value="TreeGrafter"/>
</dbReference>
<dbReference type="OrthoDB" id="342981at2759"/>
<keyword evidence="7" id="KW-0175">Coiled coil</keyword>
<evidence type="ECO:0000256" key="1">
    <source>
        <dbReference type="ARBA" id="ARBA00004211"/>
    </source>
</evidence>
<keyword evidence="5" id="KW-0653">Protein transport</keyword>
<dbReference type="GeneID" id="81351895"/>
<evidence type="ECO:0000256" key="9">
    <source>
        <dbReference type="SAM" id="MobiDB-lite"/>
    </source>
</evidence>
<evidence type="ECO:0000259" key="10">
    <source>
        <dbReference type="PROSITE" id="PS50192"/>
    </source>
</evidence>
<dbReference type="PANTHER" id="PTHR15959">
    <property type="entry name" value="SYNTAXIN-18"/>
    <property type="match status" value="1"/>
</dbReference>